<evidence type="ECO:0000313" key="3">
    <source>
        <dbReference type="EMBL" id="PWI74106.1"/>
    </source>
</evidence>
<reference evidence="3 4" key="1">
    <citation type="journal article" date="2016" name="Front. Microbiol.">
        <title>Genome and transcriptome sequences reveal the specific parasitism of the nematophagous Purpureocillium lilacinum 36-1.</title>
        <authorList>
            <person name="Xie J."/>
            <person name="Li S."/>
            <person name="Mo C."/>
            <person name="Xiao X."/>
            <person name="Peng D."/>
            <person name="Wang G."/>
            <person name="Xiao Y."/>
        </authorList>
    </citation>
    <scope>NUCLEOTIDE SEQUENCE [LARGE SCALE GENOMIC DNA]</scope>
    <source>
        <strain evidence="3 4">36-1</strain>
    </source>
</reference>
<feature type="compositionally biased region" description="Polar residues" evidence="1">
    <location>
        <begin position="15"/>
        <end position="28"/>
    </location>
</feature>
<feature type="region of interest" description="Disordered" evidence="1">
    <location>
        <begin position="72"/>
        <end position="109"/>
    </location>
</feature>
<feature type="region of interest" description="Disordered" evidence="1">
    <location>
        <begin position="502"/>
        <end position="532"/>
    </location>
</feature>
<feature type="transmembrane region" description="Helical" evidence="2">
    <location>
        <begin position="884"/>
        <end position="905"/>
    </location>
</feature>
<feature type="region of interest" description="Disordered" evidence="1">
    <location>
        <begin position="1"/>
        <end position="30"/>
    </location>
</feature>
<organism evidence="3 4">
    <name type="scientific">Purpureocillium lilacinum</name>
    <name type="common">Paecilomyces lilacinus</name>
    <dbReference type="NCBI Taxonomy" id="33203"/>
    <lineage>
        <taxon>Eukaryota</taxon>
        <taxon>Fungi</taxon>
        <taxon>Dikarya</taxon>
        <taxon>Ascomycota</taxon>
        <taxon>Pezizomycotina</taxon>
        <taxon>Sordariomycetes</taxon>
        <taxon>Hypocreomycetidae</taxon>
        <taxon>Hypocreales</taxon>
        <taxon>Ophiocordycipitaceae</taxon>
        <taxon>Purpureocillium</taxon>
    </lineage>
</organism>
<feature type="transmembrane region" description="Helical" evidence="2">
    <location>
        <begin position="921"/>
        <end position="942"/>
    </location>
</feature>
<accession>A0A2U3EHX6</accession>
<evidence type="ECO:0000313" key="4">
    <source>
        <dbReference type="Proteomes" id="UP000245956"/>
    </source>
</evidence>
<feature type="transmembrane region" description="Helical" evidence="2">
    <location>
        <begin position="1095"/>
        <end position="1116"/>
    </location>
</feature>
<feature type="compositionally biased region" description="Polar residues" evidence="1">
    <location>
        <begin position="796"/>
        <end position="818"/>
    </location>
</feature>
<dbReference type="Proteomes" id="UP000245956">
    <property type="component" value="Unassembled WGS sequence"/>
</dbReference>
<feature type="transmembrane region" description="Helical" evidence="2">
    <location>
        <begin position="1028"/>
        <end position="1057"/>
    </location>
</feature>
<dbReference type="InterPro" id="IPR022057">
    <property type="entry name" value="Chs7"/>
</dbReference>
<gene>
    <name evidence="3" type="ORF">PCL_09382</name>
</gene>
<feature type="transmembrane region" description="Helical" evidence="2">
    <location>
        <begin position="954"/>
        <end position="980"/>
    </location>
</feature>
<sequence>MDTQVKTLPRYATGMTGSNPGQSESTPEPGQARYNIGRAAVLHAKARHETWRPASGTPVLARHDGVRLHASMHPSSEMTGGGRRVLRTRRRPPPIPKRTGGGGGGGRESVCPLVPIFSPSGRRGAAEAQHKHEGGKAAVQPQWAGAGSCILLMPHASRANVRQRRTGASRTGPRLIRAARGRQVKVLMGERLFSDMEVGVSDTSPRAFPRTRPASRAAVAVFMASRGGGQGIALHVQYVLSLPQTRTTRGPQRKNGNRLGRVGGSDHTRGGNTNAWHHLQVPTYFVGWQPRTQFNHGAGWSDGRFGTGSHWQFRRRQRTAANRARPSPWADFAFFGRTDVAGVRGLEHVRAQYRCPSDRVSSPAGSSLSTKTHDVETMFWRWAQEDGEGGWRLAFIPPSPHKDLERPWIILPLQLYQLQHGAAGGGAPQSASRQAFPVSGRRMNARRWLQQKRSLYDSYTALTSLAEALLAPDTTRRRPPSSTTPTEIGILTNRPIAGWARCPPSPQMETEEEPKSLHLSPRGRTAGANAKCWRHRTVAKKLGRHDRGRVAVRESVDVSLACAYTRATRQYCRGKANSEQATAQKPQRSTPPRKPVQATDSPSPCPHVSPSVPAIPPPRRANEQPWPGQRRQAQRLHFSHSAFLFPLPRGWGAASLAADACPGLLPCHPSCPGSIPPPPSPSLPVGLGRRVTARPADDDDASAARAPGPLQQLPWPALAAEPAPWPGPALDTTPHPPRSRYFPRETIDRLRPLVALARPPARTSSFPRPFRTDAPASRLLGRAHTGSITGVEATAHETNWLSPPTTRRTPASRASANNHPPERLRPPPLDATVFTVTARSASAATMGSTDFGKFELLSTPNHDQQGPWGGCQLKGIPLSGDRHLGNLGSIIVCGMAIAASVFLLLKSEKKRAAVGRREMQLFLVGYIIISICEIFSVGVFPISKTVRIFMHQAFSAIHIGMIIATTWILMLNAIVGYQLIDDGTLLSMGLIGGSALALLIGTGYIALDTGFSWTGFWDSSYQLPNRNIALYVLYQLIPLIFLVAFFVLETILVLRVLGEVRPMIYLGAAALLFALGQIFNYVVSKYICEGTSGKIDGALFETLFTLLSVLAVWLFWSSITEDDWPMQGGGTYP</sequence>
<dbReference type="GO" id="GO:0005789">
    <property type="term" value="C:endoplasmic reticulum membrane"/>
    <property type="evidence" value="ECO:0007669"/>
    <property type="project" value="TreeGrafter"/>
</dbReference>
<feature type="transmembrane region" description="Helical" evidence="2">
    <location>
        <begin position="1063"/>
        <end position="1083"/>
    </location>
</feature>
<evidence type="ECO:0000256" key="2">
    <source>
        <dbReference type="SAM" id="Phobius"/>
    </source>
</evidence>
<dbReference type="AlphaFoldDB" id="A0A2U3EHX6"/>
<evidence type="ECO:0000256" key="1">
    <source>
        <dbReference type="SAM" id="MobiDB-lite"/>
    </source>
</evidence>
<dbReference type="PANTHER" id="PTHR35329">
    <property type="entry name" value="CHITIN SYNTHASE EXPORT CHAPERONE"/>
    <property type="match status" value="1"/>
</dbReference>
<dbReference type="GO" id="GO:0006457">
    <property type="term" value="P:protein folding"/>
    <property type="evidence" value="ECO:0007669"/>
    <property type="project" value="TreeGrafter"/>
</dbReference>
<proteinExistence type="predicted"/>
<name>A0A2U3EHX6_PURLI</name>
<keyword evidence="2" id="KW-1133">Transmembrane helix</keyword>
<dbReference type="Pfam" id="PF12271">
    <property type="entry name" value="Chs7"/>
    <property type="match status" value="1"/>
</dbReference>
<feature type="transmembrane region" description="Helical" evidence="2">
    <location>
        <begin position="986"/>
        <end position="1007"/>
    </location>
</feature>
<dbReference type="EMBL" id="LCWV01000004">
    <property type="protein sequence ID" value="PWI74106.1"/>
    <property type="molecule type" value="Genomic_DNA"/>
</dbReference>
<keyword evidence="2" id="KW-0472">Membrane</keyword>
<comment type="caution">
    <text evidence="3">The sequence shown here is derived from an EMBL/GenBank/DDBJ whole genome shotgun (WGS) entry which is preliminary data.</text>
</comment>
<feature type="compositionally biased region" description="Polar residues" evidence="1">
    <location>
        <begin position="577"/>
        <end position="590"/>
    </location>
</feature>
<keyword evidence="2" id="KW-0812">Transmembrane</keyword>
<feature type="region of interest" description="Disordered" evidence="1">
    <location>
        <begin position="788"/>
        <end position="829"/>
    </location>
</feature>
<feature type="region of interest" description="Disordered" evidence="1">
    <location>
        <begin position="245"/>
        <end position="266"/>
    </location>
</feature>
<feature type="region of interest" description="Disordered" evidence="1">
    <location>
        <begin position="573"/>
        <end position="633"/>
    </location>
</feature>
<protein>
    <submittedName>
        <fullName evidence="3">Uncharacterized protein</fullName>
    </submittedName>
</protein>
<feature type="compositionally biased region" description="Pro residues" evidence="1">
    <location>
        <begin position="603"/>
        <end position="619"/>
    </location>
</feature>
<feature type="region of interest" description="Disordered" evidence="1">
    <location>
        <begin position="692"/>
        <end position="711"/>
    </location>
</feature>
<dbReference type="PANTHER" id="PTHR35329:SF1">
    <property type="entry name" value="CHITIN SYNTHASE EXPORT CHAPERONE"/>
    <property type="match status" value="1"/>
</dbReference>
<dbReference type="GO" id="GO:0051082">
    <property type="term" value="F:unfolded protein binding"/>
    <property type="evidence" value="ECO:0007669"/>
    <property type="project" value="TreeGrafter"/>
</dbReference>